<dbReference type="InParanoid" id="A0A1D6MT02"/>
<proteinExistence type="predicted"/>
<dbReference type="EMBL" id="CM007649">
    <property type="protein sequence ID" value="ONM32047.1"/>
    <property type="molecule type" value="Genomic_DNA"/>
</dbReference>
<sequence>MLYVSPPPLADHHVLVSCSRCRSAHTLPTSSSGVIGFTAMFTSMAPVPEMTGLRQRCPKPCPCSHRGGESEGDRSPGGYMVAFTPRERLDYDC</sequence>
<dbReference type="AlphaFoldDB" id="A0A1D6MT02"/>
<gene>
    <name evidence="1" type="ORF">ZEAMMB73_Zm00001d040794</name>
</gene>
<reference evidence="1" key="1">
    <citation type="submission" date="2015-12" db="EMBL/GenBank/DDBJ databases">
        <title>Update maize B73 reference genome by single molecule sequencing technologies.</title>
        <authorList>
            <consortium name="Maize Genome Sequencing Project"/>
            <person name="Ware D."/>
        </authorList>
    </citation>
    <scope>NUCLEOTIDE SEQUENCE [LARGE SCALE GENOMIC DNA]</scope>
    <source>
        <tissue evidence="1">Seedling</tissue>
    </source>
</reference>
<protein>
    <submittedName>
        <fullName evidence="1">Uncharacterized protein</fullName>
    </submittedName>
</protein>
<accession>A0A1D6MT02</accession>
<name>A0A1D6MT02_MAIZE</name>
<organism evidence="1">
    <name type="scientific">Zea mays</name>
    <name type="common">Maize</name>
    <dbReference type="NCBI Taxonomy" id="4577"/>
    <lineage>
        <taxon>Eukaryota</taxon>
        <taxon>Viridiplantae</taxon>
        <taxon>Streptophyta</taxon>
        <taxon>Embryophyta</taxon>
        <taxon>Tracheophyta</taxon>
        <taxon>Spermatophyta</taxon>
        <taxon>Magnoliopsida</taxon>
        <taxon>Liliopsida</taxon>
        <taxon>Poales</taxon>
        <taxon>Poaceae</taxon>
        <taxon>PACMAD clade</taxon>
        <taxon>Panicoideae</taxon>
        <taxon>Andropogonodae</taxon>
        <taxon>Andropogoneae</taxon>
        <taxon>Tripsacinae</taxon>
        <taxon>Zea</taxon>
    </lineage>
</organism>
<evidence type="ECO:0000313" key="1">
    <source>
        <dbReference type="EMBL" id="ONM32047.1"/>
    </source>
</evidence>